<dbReference type="InterPro" id="IPR013766">
    <property type="entry name" value="Thioredoxin_domain"/>
</dbReference>
<accession>A0A0D0G9A8</accession>
<evidence type="ECO:0000256" key="3">
    <source>
        <dbReference type="ARBA" id="ARBA00023284"/>
    </source>
</evidence>
<dbReference type="GO" id="GO:0045454">
    <property type="term" value="P:cell redox homeostasis"/>
    <property type="evidence" value="ECO:0007669"/>
    <property type="project" value="TreeGrafter"/>
</dbReference>
<reference evidence="5 6" key="1">
    <citation type="submission" date="2015-01" db="EMBL/GenBank/DDBJ databases">
        <title>Genome sequence of Anoxybacillus ayderensis strain AB04.</title>
        <authorList>
            <person name="Belduz A.O."/>
            <person name="Canakci S."/>
            <person name="Chan K.-G."/>
            <person name="Kahar U.M."/>
            <person name="Yaakob A.S."/>
            <person name="Chan C.S."/>
            <person name="Goh K.M."/>
        </authorList>
    </citation>
    <scope>NUCLEOTIDE SEQUENCE [LARGE SCALE GENOMIC DNA]</scope>
    <source>
        <strain evidence="5 6">AB04</strain>
    </source>
</reference>
<dbReference type="AlphaFoldDB" id="A0A0D0G9A8"/>
<evidence type="ECO:0000259" key="4">
    <source>
        <dbReference type="PROSITE" id="PS51352"/>
    </source>
</evidence>
<sequence length="154" mass="17952">MKKLLIFGAIIIVLFGALAWITSYTQKQKAEGNPFGKEELHPATIDLLDDPNYQNIILPDELREALNNKETMTVYFYSSTCEFCKKTTPIVVPLAKEMGIDLKQFNLLEFEEGWDEYHIEATPTIVRFKNGKEVARIEGYYEEDVFRKWFEQTK</sequence>
<organism evidence="5 6">
    <name type="scientific">Anoxybacillus ayderensis</name>
    <dbReference type="NCBI Taxonomy" id="265546"/>
    <lineage>
        <taxon>Bacteria</taxon>
        <taxon>Bacillati</taxon>
        <taxon>Bacillota</taxon>
        <taxon>Bacilli</taxon>
        <taxon>Bacillales</taxon>
        <taxon>Anoxybacillaceae</taxon>
        <taxon>Anoxybacillus</taxon>
    </lineage>
</organism>
<dbReference type="PANTHER" id="PTHR45663:SF11">
    <property type="entry name" value="GEO12009P1"/>
    <property type="match status" value="1"/>
</dbReference>
<dbReference type="EMBL" id="JXTG01000003">
    <property type="protein sequence ID" value="KIP21890.1"/>
    <property type="molecule type" value="Genomic_DNA"/>
</dbReference>
<dbReference type="GO" id="GO:0015035">
    <property type="term" value="F:protein-disulfide reductase activity"/>
    <property type="evidence" value="ECO:0007669"/>
    <property type="project" value="TreeGrafter"/>
</dbReference>
<dbReference type="Pfam" id="PF00085">
    <property type="entry name" value="Thioredoxin"/>
    <property type="match status" value="1"/>
</dbReference>
<dbReference type="SUPFAM" id="SSF52833">
    <property type="entry name" value="Thioredoxin-like"/>
    <property type="match status" value="1"/>
</dbReference>
<dbReference type="RefSeq" id="WP_042534628.1">
    <property type="nucleotide sequence ID" value="NZ_JXTG01000003.1"/>
</dbReference>
<dbReference type="GO" id="GO:0005829">
    <property type="term" value="C:cytosol"/>
    <property type="evidence" value="ECO:0007669"/>
    <property type="project" value="TreeGrafter"/>
</dbReference>
<evidence type="ECO:0000256" key="1">
    <source>
        <dbReference type="ARBA" id="ARBA00008987"/>
    </source>
</evidence>
<evidence type="ECO:0000256" key="2">
    <source>
        <dbReference type="ARBA" id="ARBA00023157"/>
    </source>
</evidence>
<dbReference type="InterPro" id="IPR036249">
    <property type="entry name" value="Thioredoxin-like_sf"/>
</dbReference>
<protein>
    <submittedName>
        <fullName evidence="5">Thioredoxin</fullName>
    </submittedName>
</protein>
<comment type="caution">
    <text evidence="5">The sequence shown here is derived from an EMBL/GenBank/DDBJ whole genome shotgun (WGS) entry which is preliminary data.</text>
</comment>
<keyword evidence="2" id="KW-1015">Disulfide bond</keyword>
<keyword evidence="3" id="KW-0676">Redox-active center</keyword>
<dbReference type="Gene3D" id="3.40.30.10">
    <property type="entry name" value="Glutaredoxin"/>
    <property type="match status" value="1"/>
</dbReference>
<dbReference type="PROSITE" id="PS51352">
    <property type="entry name" value="THIOREDOXIN_2"/>
    <property type="match status" value="1"/>
</dbReference>
<evidence type="ECO:0000313" key="5">
    <source>
        <dbReference type="EMBL" id="KIP21890.1"/>
    </source>
</evidence>
<comment type="similarity">
    <text evidence="1">Belongs to the thioredoxin family.</text>
</comment>
<dbReference type="Proteomes" id="UP000032047">
    <property type="component" value="Unassembled WGS sequence"/>
</dbReference>
<dbReference type="CDD" id="cd02947">
    <property type="entry name" value="TRX_family"/>
    <property type="match status" value="1"/>
</dbReference>
<name>A0A0D0G9A8_9BACL</name>
<gene>
    <name evidence="5" type="ORF">JV16_01090</name>
</gene>
<dbReference type="PATRIC" id="fig|265546.4.peg.1115"/>
<feature type="domain" description="Thioredoxin" evidence="4">
    <location>
        <begin position="29"/>
        <end position="154"/>
    </location>
</feature>
<keyword evidence="6" id="KW-1185">Reference proteome</keyword>
<dbReference type="PANTHER" id="PTHR45663">
    <property type="entry name" value="GEO12009P1"/>
    <property type="match status" value="1"/>
</dbReference>
<proteinExistence type="inferred from homology"/>
<evidence type="ECO:0000313" key="6">
    <source>
        <dbReference type="Proteomes" id="UP000032047"/>
    </source>
</evidence>